<proteinExistence type="predicted"/>
<evidence type="ECO:0000313" key="1">
    <source>
        <dbReference type="EMBL" id="QJA98603.1"/>
    </source>
</evidence>
<sequence length="75" mass="8604">MKTKIRKFRIIIGEKGNEQGHIIPLSTRTIYGAKRSLTQELRNYNGDGWGKIQYLRQPANTSQSGQNEWDNVANL</sequence>
<organism evidence="1">
    <name type="scientific">viral metagenome</name>
    <dbReference type="NCBI Taxonomy" id="1070528"/>
    <lineage>
        <taxon>unclassified sequences</taxon>
        <taxon>metagenomes</taxon>
        <taxon>organismal metagenomes</taxon>
    </lineage>
</organism>
<protein>
    <submittedName>
        <fullName evidence="1">Uncharacterized protein</fullName>
    </submittedName>
</protein>
<reference evidence="1" key="1">
    <citation type="submission" date="2020-03" db="EMBL/GenBank/DDBJ databases">
        <title>The deep terrestrial virosphere.</title>
        <authorList>
            <person name="Holmfeldt K."/>
            <person name="Nilsson E."/>
            <person name="Simone D."/>
            <person name="Lopez-Fernandez M."/>
            <person name="Wu X."/>
            <person name="de Brujin I."/>
            <person name="Lundin D."/>
            <person name="Andersson A."/>
            <person name="Bertilsson S."/>
            <person name="Dopson M."/>
        </authorList>
    </citation>
    <scope>NUCLEOTIDE SEQUENCE</scope>
    <source>
        <strain evidence="1">MM171A01695</strain>
    </source>
</reference>
<gene>
    <name evidence="1" type="ORF">MM171A01695_0002</name>
</gene>
<name>A0A6M3LV01_9ZZZZ</name>
<accession>A0A6M3LV01</accession>
<dbReference type="EMBL" id="MT143594">
    <property type="protein sequence ID" value="QJA98603.1"/>
    <property type="molecule type" value="Genomic_DNA"/>
</dbReference>
<dbReference type="AlphaFoldDB" id="A0A6M3LV01"/>